<comment type="function">
    <text evidence="7">Single strand-specific metallo-endoribonuclease involved in late-stage 70S ribosome quality control and in maturation of the 3' terminus of the 16S rRNA.</text>
</comment>
<protein>
    <recommendedName>
        <fullName evidence="7">Endoribonuclease YbeY</fullName>
        <ecNumber evidence="7">3.1.-.-</ecNumber>
    </recommendedName>
</protein>
<reference evidence="8" key="1">
    <citation type="submission" date="2020-07" db="EMBL/GenBank/DDBJ databases">
        <title>Huge and variable diversity of episymbiotic CPR bacteria and DPANN archaea in groundwater ecosystems.</title>
        <authorList>
            <person name="He C.Y."/>
            <person name="Keren R."/>
            <person name="Whittaker M."/>
            <person name="Farag I.F."/>
            <person name="Doudna J."/>
            <person name="Cate J.H.D."/>
            <person name="Banfield J.F."/>
        </authorList>
    </citation>
    <scope>NUCLEOTIDE SEQUENCE</scope>
    <source>
        <strain evidence="8">NC_groundwater_972_Pr1_S-0.2um_49_27</strain>
    </source>
</reference>
<comment type="cofactor">
    <cofactor evidence="7">
        <name>Zn(2+)</name>
        <dbReference type="ChEBI" id="CHEBI:29105"/>
    </cofactor>
    <text evidence="7">Binds 1 zinc ion.</text>
</comment>
<keyword evidence="3 7" id="KW-0479">Metal-binding</keyword>
<comment type="caution">
    <text evidence="8">The sequence shown here is derived from an EMBL/GenBank/DDBJ whole genome shotgun (WGS) entry which is preliminary data.</text>
</comment>
<dbReference type="EC" id="3.1.-.-" evidence="7"/>
<comment type="subcellular location">
    <subcellularLocation>
        <location evidence="7">Cytoplasm</location>
    </subcellularLocation>
</comment>
<comment type="similarity">
    <text evidence="1 7">Belongs to the endoribonuclease YbeY family.</text>
</comment>
<dbReference type="PANTHER" id="PTHR46986">
    <property type="entry name" value="ENDORIBONUCLEASE YBEY, CHLOROPLASTIC"/>
    <property type="match status" value="1"/>
</dbReference>
<dbReference type="InterPro" id="IPR002036">
    <property type="entry name" value="YbeY"/>
</dbReference>
<keyword evidence="5 7" id="KW-0378">Hydrolase</keyword>
<dbReference type="InterPro" id="IPR023091">
    <property type="entry name" value="MetalPrtase_cat_dom_sf_prd"/>
</dbReference>
<evidence type="ECO:0000256" key="2">
    <source>
        <dbReference type="ARBA" id="ARBA00022722"/>
    </source>
</evidence>
<dbReference type="PANTHER" id="PTHR46986:SF1">
    <property type="entry name" value="ENDORIBONUCLEASE YBEY, CHLOROPLASTIC"/>
    <property type="match status" value="1"/>
</dbReference>
<dbReference type="AlphaFoldDB" id="A0A9D6LRI3"/>
<proteinExistence type="inferred from homology"/>
<dbReference type="Gene3D" id="3.40.390.30">
    <property type="entry name" value="Metalloproteases ('zincins'), catalytic domain"/>
    <property type="match status" value="1"/>
</dbReference>
<feature type="binding site" evidence="7">
    <location>
        <position position="108"/>
    </location>
    <ligand>
        <name>Zn(2+)</name>
        <dbReference type="ChEBI" id="CHEBI:29105"/>
        <note>catalytic</note>
    </ligand>
</feature>
<dbReference type="GO" id="GO:0008270">
    <property type="term" value="F:zinc ion binding"/>
    <property type="evidence" value="ECO:0007669"/>
    <property type="project" value="UniProtKB-UniRule"/>
</dbReference>
<dbReference type="GO" id="GO:0004521">
    <property type="term" value="F:RNA endonuclease activity"/>
    <property type="evidence" value="ECO:0007669"/>
    <property type="project" value="UniProtKB-UniRule"/>
</dbReference>
<dbReference type="HAMAP" id="MF_00009">
    <property type="entry name" value="Endoribonucl_YbeY"/>
    <property type="match status" value="1"/>
</dbReference>
<accession>A0A9D6LRI3</accession>
<keyword evidence="7" id="KW-0690">Ribosome biogenesis</keyword>
<keyword evidence="7" id="KW-0698">rRNA processing</keyword>
<feature type="binding site" evidence="7">
    <location>
        <position position="114"/>
    </location>
    <ligand>
        <name>Zn(2+)</name>
        <dbReference type="ChEBI" id="CHEBI:29105"/>
        <note>catalytic</note>
    </ligand>
</feature>
<evidence type="ECO:0000256" key="7">
    <source>
        <dbReference type="HAMAP-Rule" id="MF_00009"/>
    </source>
</evidence>
<gene>
    <name evidence="7 8" type="primary">ybeY</name>
    <name evidence="8" type="ORF">HY220_03230</name>
</gene>
<keyword evidence="7" id="KW-0963">Cytoplasm</keyword>
<name>A0A9D6LRI3_9BACT</name>
<evidence type="ECO:0000256" key="4">
    <source>
        <dbReference type="ARBA" id="ARBA00022759"/>
    </source>
</evidence>
<keyword evidence="4 7" id="KW-0255">Endonuclease</keyword>
<evidence type="ECO:0000313" key="8">
    <source>
        <dbReference type="EMBL" id="MBI3627726.1"/>
    </source>
</evidence>
<dbReference type="Pfam" id="PF02130">
    <property type="entry name" value="YbeY"/>
    <property type="match status" value="1"/>
</dbReference>
<feature type="binding site" evidence="7">
    <location>
        <position position="104"/>
    </location>
    <ligand>
        <name>Zn(2+)</name>
        <dbReference type="ChEBI" id="CHEBI:29105"/>
        <note>catalytic</note>
    </ligand>
</feature>
<dbReference type="SUPFAM" id="SSF55486">
    <property type="entry name" value="Metalloproteases ('zincins'), catalytic domain"/>
    <property type="match status" value="1"/>
</dbReference>
<sequence>MARSIFRELAHEPEFHFLHKKKKILISISLVKNSEIQQLNKTYRRIKKPTNVLSFAEYKDQKAIASSPSTIDLGDMVIAPAVVKTDAEKFKNSFYQQFFWTTLHGILHTLGYDHERGARGKKQMEALENRILARRT</sequence>
<evidence type="ECO:0000256" key="1">
    <source>
        <dbReference type="ARBA" id="ARBA00010875"/>
    </source>
</evidence>
<evidence type="ECO:0000256" key="3">
    <source>
        <dbReference type="ARBA" id="ARBA00022723"/>
    </source>
</evidence>
<evidence type="ECO:0000313" key="9">
    <source>
        <dbReference type="Proteomes" id="UP000808388"/>
    </source>
</evidence>
<keyword evidence="2 7" id="KW-0540">Nuclease</keyword>
<dbReference type="EMBL" id="JACQCQ010000012">
    <property type="protein sequence ID" value="MBI3627726.1"/>
    <property type="molecule type" value="Genomic_DNA"/>
</dbReference>
<keyword evidence="6 7" id="KW-0862">Zinc</keyword>
<dbReference type="NCBIfam" id="TIGR00043">
    <property type="entry name" value="rRNA maturation RNase YbeY"/>
    <property type="match status" value="1"/>
</dbReference>
<evidence type="ECO:0000256" key="6">
    <source>
        <dbReference type="ARBA" id="ARBA00022833"/>
    </source>
</evidence>
<dbReference type="GO" id="GO:0006364">
    <property type="term" value="P:rRNA processing"/>
    <property type="evidence" value="ECO:0007669"/>
    <property type="project" value="UniProtKB-UniRule"/>
</dbReference>
<evidence type="ECO:0000256" key="5">
    <source>
        <dbReference type="ARBA" id="ARBA00022801"/>
    </source>
</evidence>
<dbReference type="GO" id="GO:0004222">
    <property type="term" value="F:metalloendopeptidase activity"/>
    <property type="evidence" value="ECO:0007669"/>
    <property type="project" value="InterPro"/>
</dbReference>
<organism evidence="8 9">
    <name type="scientific">Candidatus Sungiibacteriota bacterium</name>
    <dbReference type="NCBI Taxonomy" id="2750080"/>
    <lineage>
        <taxon>Bacteria</taxon>
        <taxon>Candidatus Sungiibacteriota</taxon>
    </lineage>
</organism>
<dbReference type="GO" id="GO:0005737">
    <property type="term" value="C:cytoplasm"/>
    <property type="evidence" value="ECO:0007669"/>
    <property type="project" value="UniProtKB-SubCell"/>
</dbReference>
<dbReference type="Proteomes" id="UP000808388">
    <property type="component" value="Unassembled WGS sequence"/>
</dbReference>